<reference evidence="2 3" key="1">
    <citation type="journal article" date="2022" name="Nat. Ecol. Evol.">
        <title>A masculinizing supergene underlies an exaggerated male reproductive morph in a spider.</title>
        <authorList>
            <person name="Hendrickx F."/>
            <person name="De Corte Z."/>
            <person name="Sonet G."/>
            <person name="Van Belleghem S.M."/>
            <person name="Kostlbacher S."/>
            <person name="Vangestel C."/>
        </authorList>
    </citation>
    <scope>NUCLEOTIDE SEQUENCE [LARGE SCALE GENOMIC DNA]</scope>
    <source>
        <strain evidence="2">W744_W776</strain>
    </source>
</reference>
<evidence type="ECO:0008006" key="4">
    <source>
        <dbReference type="Google" id="ProtNLM"/>
    </source>
</evidence>
<keyword evidence="1" id="KW-0732">Signal</keyword>
<evidence type="ECO:0000256" key="1">
    <source>
        <dbReference type="SAM" id="SignalP"/>
    </source>
</evidence>
<protein>
    <recommendedName>
        <fullName evidence="4">Secreted protein</fullName>
    </recommendedName>
</protein>
<keyword evidence="3" id="KW-1185">Reference proteome</keyword>
<comment type="caution">
    <text evidence="2">The sequence shown here is derived from an EMBL/GenBank/DDBJ whole genome shotgun (WGS) entry which is preliminary data.</text>
</comment>
<sequence length="80" mass="8332">MGCASVTIHVPRLFFFTSPLSLGVPEPADGPGPWAGPLCCPTEMDGQHRTAFVFGPRTEGLPTSFGLRAAVFGLSSPLGD</sequence>
<organism evidence="2 3">
    <name type="scientific">Oedothorax gibbosus</name>
    <dbReference type="NCBI Taxonomy" id="931172"/>
    <lineage>
        <taxon>Eukaryota</taxon>
        <taxon>Metazoa</taxon>
        <taxon>Ecdysozoa</taxon>
        <taxon>Arthropoda</taxon>
        <taxon>Chelicerata</taxon>
        <taxon>Arachnida</taxon>
        <taxon>Araneae</taxon>
        <taxon>Araneomorphae</taxon>
        <taxon>Entelegynae</taxon>
        <taxon>Araneoidea</taxon>
        <taxon>Linyphiidae</taxon>
        <taxon>Erigoninae</taxon>
        <taxon>Oedothorax</taxon>
    </lineage>
</organism>
<accession>A0AAV6U8Y2</accession>
<dbReference type="Proteomes" id="UP000827092">
    <property type="component" value="Unassembled WGS sequence"/>
</dbReference>
<feature type="signal peptide" evidence="1">
    <location>
        <begin position="1"/>
        <end position="23"/>
    </location>
</feature>
<feature type="chain" id="PRO_5043619333" description="Secreted protein" evidence="1">
    <location>
        <begin position="24"/>
        <end position="80"/>
    </location>
</feature>
<evidence type="ECO:0000313" key="2">
    <source>
        <dbReference type="EMBL" id="KAG8180441.1"/>
    </source>
</evidence>
<evidence type="ECO:0000313" key="3">
    <source>
        <dbReference type="Proteomes" id="UP000827092"/>
    </source>
</evidence>
<gene>
    <name evidence="2" type="ORF">JTE90_022787</name>
</gene>
<name>A0AAV6U8Y2_9ARAC</name>
<dbReference type="AlphaFoldDB" id="A0AAV6U8Y2"/>
<dbReference type="EMBL" id="JAFNEN010000564">
    <property type="protein sequence ID" value="KAG8180441.1"/>
    <property type="molecule type" value="Genomic_DNA"/>
</dbReference>
<proteinExistence type="predicted"/>